<organism evidence="1 2">
    <name type="scientific">Phytophthora megakarya</name>
    <dbReference type="NCBI Taxonomy" id="4795"/>
    <lineage>
        <taxon>Eukaryota</taxon>
        <taxon>Sar</taxon>
        <taxon>Stramenopiles</taxon>
        <taxon>Oomycota</taxon>
        <taxon>Peronosporomycetes</taxon>
        <taxon>Peronosporales</taxon>
        <taxon>Peronosporaceae</taxon>
        <taxon>Phytophthora</taxon>
    </lineage>
</organism>
<reference evidence="2" key="1">
    <citation type="submission" date="2017-03" db="EMBL/GenBank/DDBJ databases">
        <title>Phytopthora megakarya and P. palmivora, two closely related causual agents of cacao black pod achieved similar genome size and gene model numbers by different mechanisms.</title>
        <authorList>
            <person name="Ali S."/>
            <person name="Shao J."/>
            <person name="Larry D.J."/>
            <person name="Kronmiller B."/>
            <person name="Shen D."/>
            <person name="Strem M.D."/>
            <person name="Melnick R.L."/>
            <person name="Guiltinan M.J."/>
            <person name="Tyler B.M."/>
            <person name="Meinhardt L.W."/>
            <person name="Bailey B.A."/>
        </authorList>
    </citation>
    <scope>NUCLEOTIDE SEQUENCE [LARGE SCALE GENOMIC DNA]</scope>
    <source>
        <strain evidence="2">zdho120</strain>
    </source>
</reference>
<dbReference type="AlphaFoldDB" id="A0A225UD00"/>
<dbReference type="OrthoDB" id="118592at2759"/>
<name>A0A225UD00_9STRA</name>
<gene>
    <name evidence="1" type="ORF">PHMEG_00041366</name>
</gene>
<dbReference type="Proteomes" id="UP000198211">
    <property type="component" value="Unassembled WGS sequence"/>
</dbReference>
<accession>A0A225UD00</accession>
<protein>
    <submittedName>
        <fullName evidence="1">Uncharacterized protein</fullName>
    </submittedName>
</protein>
<dbReference type="EMBL" id="NBNE01022806">
    <property type="protein sequence ID" value="OWY90486.1"/>
    <property type="molecule type" value="Genomic_DNA"/>
</dbReference>
<keyword evidence="2" id="KW-1185">Reference proteome</keyword>
<comment type="caution">
    <text evidence="1">The sequence shown here is derived from an EMBL/GenBank/DDBJ whole genome shotgun (WGS) entry which is preliminary data.</text>
</comment>
<feature type="non-terminal residue" evidence="1">
    <location>
        <position position="285"/>
    </location>
</feature>
<sequence length="285" mass="31431">MLPRDLAHACNGYAHVEALVDIAKSGVQAPLSKPLPRQDMYPTNHKSAYPVLVKNIHKEQDVWSSTSMSSLSGQNPFGVVDKGDADPQTTGRVIHDLSFPERSSVNDVTDTASIRTPEYERCDAVATEIIHQQESYPDAEVLLQAGDVNAAFHNVCTHSESVYLFGGRLLPDNELVIDTSSAFGWCQLRCYWRCYCLSAREIPKCLQNSRPVDDHINVAATVGSNCTDVEHSLRQAMITVLGHGSINEDKFTAWASRQKIMGLIFDSVKRVVAMPESKIQKAVAC</sequence>
<proteinExistence type="predicted"/>
<evidence type="ECO:0000313" key="2">
    <source>
        <dbReference type="Proteomes" id="UP000198211"/>
    </source>
</evidence>
<evidence type="ECO:0000313" key="1">
    <source>
        <dbReference type="EMBL" id="OWY90486.1"/>
    </source>
</evidence>